<evidence type="ECO:0000313" key="3">
    <source>
        <dbReference type="Proteomes" id="UP000242287"/>
    </source>
</evidence>
<dbReference type="STRING" id="703135.A0A2A9NL40"/>
<dbReference type="Gene3D" id="3.20.20.140">
    <property type="entry name" value="Metal-dependent hydrolases"/>
    <property type="match status" value="1"/>
</dbReference>
<dbReference type="InterPro" id="IPR051781">
    <property type="entry name" value="Metallo-dep_Hydrolase"/>
</dbReference>
<dbReference type="InterPro" id="IPR011059">
    <property type="entry name" value="Metal-dep_hydrolase_composite"/>
</dbReference>
<organism evidence="2 3">
    <name type="scientific">Amanita thiersii Skay4041</name>
    <dbReference type="NCBI Taxonomy" id="703135"/>
    <lineage>
        <taxon>Eukaryota</taxon>
        <taxon>Fungi</taxon>
        <taxon>Dikarya</taxon>
        <taxon>Basidiomycota</taxon>
        <taxon>Agaricomycotina</taxon>
        <taxon>Agaricomycetes</taxon>
        <taxon>Agaricomycetidae</taxon>
        <taxon>Agaricales</taxon>
        <taxon>Pluteineae</taxon>
        <taxon>Amanitaceae</taxon>
        <taxon>Amanita</taxon>
    </lineage>
</organism>
<proteinExistence type="predicted"/>
<reference evidence="2 3" key="1">
    <citation type="submission" date="2014-02" db="EMBL/GenBank/DDBJ databases">
        <title>Transposable element dynamics among asymbiotic and ectomycorrhizal Amanita fungi.</title>
        <authorList>
            <consortium name="DOE Joint Genome Institute"/>
            <person name="Hess J."/>
            <person name="Skrede I."/>
            <person name="Wolfe B."/>
            <person name="LaButti K."/>
            <person name="Ohm R.A."/>
            <person name="Grigoriev I.V."/>
            <person name="Pringle A."/>
        </authorList>
    </citation>
    <scope>NUCLEOTIDE SEQUENCE [LARGE SCALE GENOMIC DNA]</scope>
    <source>
        <strain evidence="2 3">SKay4041</strain>
    </source>
</reference>
<evidence type="ECO:0000259" key="1">
    <source>
        <dbReference type="Pfam" id="PF01979"/>
    </source>
</evidence>
<dbReference type="AlphaFoldDB" id="A0A2A9NL40"/>
<dbReference type="Proteomes" id="UP000242287">
    <property type="component" value="Unassembled WGS sequence"/>
</dbReference>
<evidence type="ECO:0000313" key="2">
    <source>
        <dbReference type="EMBL" id="PFH49041.1"/>
    </source>
</evidence>
<dbReference type="SUPFAM" id="SSF51556">
    <property type="entry name" value="Metallo-dependent hydrolases"/>
    <property type="match status" value="1"/>
</dbReference>
<dbReference type="PANTHER" id="PTHR43135:SF3">
    <property type="entry name" value="ALPHA-D-RIBOSE 1-METHYLPHOSPHONATE 5-TRIPHOSPHATE DIPHOSPHATASE"/>
    <property type="match status" value="1"/>
</dbReference>
<dbReference type="Pfam" id="PF01979">
    <property type="entry name" value="Amidohydro_1"/>
    <property type="match status" value="1"/>
</dbReference>
<sequence length="424" mass="46260">MTAHYYCLLAGKLFDSDARVLLTNKAITIERHRGIILDIRSINDPPFSPNSNETEMIDLRHLVVIPGFVDVHVHMFLHPYSEVSWNDQLTKESLAERTLRASVHARRTLLAGFTTVRDLGTEGAFDADIALRKCLAGRDPIVVGPRYYCANRAIVTTGSYGPKSGIHFSTEGVEGITGAEAADGKDECVKAVRRQIGAGADWVKIYADYRVRSRVVDVSPNVSAQSIKMFSDDELKAMIDTAHGLGVKVAAHANTPQAIRSLLRLGIDTVEHGAEMVKEGDDTLVREFAAKESVTWVPTLGAYYTSGGESSKGWRQCVKTFTRAVVEQNGAKMDNIACGGDTGVFAHGQNALELVLMRQIGAGWEKVLSWATLGGWRCWAADIIALEGSIDGDFGEFKKAVESVSFVMKGGRVYKRDGQAILPL</sequence>
<dbReference type="SUPFAM" id="SSF51338">
    <property type="entry name" value="Composite domain of metallo-dependent hydrolases"/>
    <property type="match status" value="1"/>
</dbReference>
<name>A0A2A9NL40_9AGAR</name>
<dbReference type="InterPro" id="IPR006680">
    <property type="entry name" value="Amidohydro-rel"/>
</dbReference>
<keyword evidence="3" id="KW-1185">Reference proteome</keyword>
<accession>A0A2A9NL40</accession>
<feature type="domain" description="Amidohydrolase-related" evidence="1">
    <location>
        <begin position="63"/>
        <end position="275"/>
    </location>
</feature>
<dbReference type="InterPro" id="IPR032466">
    <property type="entry name" value="Metal_Hydrolase"/>
</dbReference>
<gene>
    <name evidence="2" type="ORF">AMATHDRAFT_148574</name>
</gene>
<dbReference type="EMBL" id="KZ302041">
    <property type="protein sequence ID" value="PFH49041.1"/>
    <property type="molecule type" value="Genomic_DNA"/>
</dbReference>
<protein>
    <recommendedName>
        <fullName evidence="1">Amidohydrolase-related domain-containing protein</fullName>
    </recommendedName>
</protein>
<dbReference type="GO" id="GO:0016810">
    <property type="term" value="F:hydrolase activity, acting on carbon-nitrogen (but not peptide) bonds"/>
    <property type="evidence" value="ECO:0007669"/>
    <property type="project" value="InterPro"/>
</dbReference>
<dbReference type="OrthoDB" id="5595695at2759"/>
<dbReference type="PANTHER" id="PTHR43135">
    <property type="entry name" value="ALPHA-D-RIBOSE 1-METHYLPHOSPHONATE 5-TRIPHOSPHATE DIPHOSPHATASE"/>
    <property type="match status" value="1"/>
</dbReference>